<keyword evidence="5" id="KW-0949">S-adenosyl-L-methionine</keyword>
<keyword evidence="3 7" id="KW-0489">Methyltransferase</keyword>
<evidence type="ECO:0000256" key="5">
    <source>
        <dbReference type="ARBA" id="ARBA00022691"/>
    </source>
</evidence>
<dbReference type="Pfam" id="PF03705">
    <property type="entry name" value="CheR_N"/>
    <property type="match status" value="1"/>
</dbReference>
<dbReference type="PANTHER" id="PTHR24422">
    <property type="entry name" value="CHEMOTAXIS PROTEIN METHYLTRANSFERASE"/>
    <property type="match status" value="1"/>
</dbReference>
<dbReference type="AlphaFoldDB" id="A0A7C5Z9I9"/>
<dbReference type="PRINTS" id="PR00996">
    <property type="entry name" value="CHERMTFRASE"/>
</dbReference>
<protein>
    <recommendedName>
        <fullName evidence="2">protein-glutamate O-methyltransferase</fullName>
        <ecNumber evidence="2">2.1.1.80</ecNumber>
    </recommendedName>
</protein>
<dbReference type="SUPFAM" id="SSF47757">
    <property type="entry name" value="Chemotaxis receptor methyltransferase CheR, N-terminal domain"/>
    <property type="match status" value="1"/>
</dbReference>
<dbReference type="GO" id="GO:0032259">
    <property type="term" value="P:methylation"/>
    <property type="evidence" value="ECO:0007669"/>
    <property type="project" value="UniProtKB-KW"/>
</dbReference>
<keyword evidence="4 7" id="KW-0808">Transferase</keyword>
<evidence type="ECO:0000256" key="2">
    <source>
        <dbReference type="ARBA" id="ARBA00012534"/>
    </source>
</evidence>
<dbReference type="PROSITE" id="PS50123">
    <property type="entry name" value="CHER"/>
    <property type="match status" value="1"/>
</dbReference>
<feature type="domain" description="CheR-type methyltransferase" evidence="6">
    <location>
        <begin position="1"/>
        <end position="259"/>
    </location>
</feature>
<dbReference type="SMART" id="SM00138">
    <property type="entry name" value="MeTrc"/>
    <property type="match status" value="1"/>
</dbReference>
<reference evidence="7" key="1">
    <citation type="journal article" date="2020" name="mSystems">
        <title>Genome- and Community-Level Interaction Insights into Carbon Utilization and Element Cycling Functions of Hydrothermarchaeota in Hydrothermal Sediment.</title>
        <authorList>
            <person name="Zhou Z."/>
            <person name="Liu Y."/>
            <person name="Xu W."/>
            <person name="Pan J."/>
            <person name="Luo Z.H."/>
            <person name="Li M."/>
        </authorList>
    </citation>
    <scope>NUCLEOTIDE SEQUENCE [LARGE SCALE GENOMIC DNA]</scope>
    <source>
        <strain evidence="7">SpSt-102</strain>
    </source>
</reference>
<evidence type="ECO:0000259" key="6">
    <source>
        <dbReference type="PROSITE" id="PS50123"/>
    </source>
</evidence>
<accession>A0A7C5Z9I9</accession>
<dbReference type="InterPro" id="IPR022641">
    <property type="entry name" value="CheR_N"/>
</dbReference>
<dbReference type="Gene3D" id="1.10.155.10">
    <property type="entry name" value="Chemotaxis receptor methyltransferase CheR, N-terminal domain"/>
    <property type="match status" value="1"/>
</dbReference>
<sequence length="260" mass="31361">MQFDYEWFKKKIWEYIGINLSYYKEKQMKRRIESLMKKNGFDTFAAYYTALTKDQKLFNEFINYLTINVSEFYRNPQQWEILEKEIMPYILKRTKRPRIWSAACSTGEEPYSIVMLLTRFFPLSEIKILATDIDDDAIRKAKEGVYMKKSLEGLPQEFVRRFFKENGELYYISDEIKRCVEFRHHDLLKDPYPKDMDLIVCRNVLIYFTEEAKDMVYKNFNKSLVMNGILFVGSTEQIIMPQKYGLKPIKTFFYEKVMNI</sequence>
<evidence type="ECO:0000256" key="4">
    <source>
        <dbReference type="ARBA" id="ARBA00022679"/>
    </source>
</evidence>
<dbReference type="Gene3D" id="3.40.50.150">
    <property type="entry name" value="Vaccinia Virus protein VP39"/>
    <property type="match status" value="1"/>
</dbReference>
<dbReference type="InterPro" id="IPR000780">
    <property type="entry name" value="CheR_MeTrfase"/>
</dbReference>
<dbReference type="InterPro" id="IPR029063">
    <property type="entry name" value="SAM-dependent_MTases_sf"/>
</dbReference>
<comment type="catalytic activity">
    <reaction evidence="1">
        <text>L-glutamyl-[protein] + S-adenosyl-L-methionine = [protein]-L-glutamate 5-O-methyl ester + S-adenosyl-L-homocysteine</text>
        <dbReference type="Rhea" id="RHEA:24452"/>
        <dbReference type="Rhea" id="RHEA-COMP:10208"/>
        <dbReference type="Rhea" id="RHEA-COMP:10311"/>
        <dbReference type="ChEBI" id="CHEBI:29973"/>
        <dbReference type="ChEBI" id="CHEBI:57856"/>
        <dbReference type="ChEBI" id="CHEBI:59789"/>
        <dbReference type="ChEBI" id="CHEBI:82795"/>
        <dbReference type="EC" id="2.1.1.80"/>
    </reaction>
</comment>
<dbReference type="InterPro" id="IPR036804">
    <property type="entry name" value="CheR_N_sf"/>
</dbReference>
<name>A0A7C5Z9I9_9FIRM</name>
<evidence type="ECO:0000256" key="1">
    <source>
        <dbReference type="ARBA" id="ARBA00001541"/>
    </source>
</evidence>
<evidence type="ECO:0000256" key="3">
    <source>
        <dbReference type="ARBA" id="ARBA00022603"/>
    </source>
</evidence>
<dbReference type="InterPro" id="IPR022642">
    <property type="entry name" value="CheR_C"/>
</dbReference>
<evidence type="ECO:0000313" key="7">
    <source>
        <dbReference type="EMBL" id="HHS02560.1"/>
    </source>
</evidence>
<organism evidence="7">
    <name type="scientific">Caldicellulosiruptor owensensis</name>
    <dbReference type="NCBI Taxonomy" id="55205"/>
    <lineage>
        <taxon>Bacteria</taxon>
        <taxon>Bacillati</taxon>
        <taxon>Bacillota</taxon>
        <taxon>Bacillota incertae sedis</taxon>
        <taxon>Caldicellulosiruptorales</taxon>
        <taxon>Caldicellulosiruptoraceae</taxon>
        <taxon>Caldicellulosiruptor</taxon>
    </lineage>
</organism>
<comment type="caution">
    <text evidence="7">The sequence shown here is derived from an EMBL/GenBank/DDBJ whole genome shotgun (WGS) entry which is preliminary data.</text>
</comment>
<dbReference type="EMBL" id="DRUZ01000100">
    <property type="protein sequence ID" value="HHS02560.1"/>
    <property type="molecule type" value="Genomic_DNA"/>
</dbReference>
<dbReference type="CDD" id="cd02440">
    <property type="entry name" value="AdoMet_MTases"/>
    <property type="match status" value="1"/>
</dbReference>
<dbReference type="PANTHER" id="PTHR24422:SF19">
    <property type="entry name" value="CHEMOTAXIS PROTEIN METHYLTRANSFERASE"/>
    <property type="match status" value="1"/>
</dbReference>
<dbReference type="Pfam" id="PF01739">
    <property type="entry name" value="CheR"/>
    <property type="match status" value="1"/>
</dbReference>
<dbReference type="InterPro" id="IPR050903">
    <property type="entry name" value="Bact_Chemotaxis_MeTrfase"/>
</dbReference>
<dbReference type="EC" id="2.1.1.80" evidence="2"/>
<proteinExistence type="predicted"/>
<dbReference type="SUPFAM" id="SSF53335">
    <property type="entry name" value="S-adenosyl-L-methionine-dependent methyltransferases"/>
    <property type="match status" value="1"/>
</dbReference>
<dbReference type="GO" id="GO:0008983">
    <property type="term" value="F:protein-glutamate O-methyltransferase activity"/>
    <property type="evidence" value="ECO:0007669"/>
    <property type="project" value="UniProtKB-EC"/>
</dbReference>
<gene>
    <name evidence="7" type="ORF">ENL71_08795</name>
</gene>